<dbReference type="AlphaFoldDB" id="A0A4Q7L686"/>
<evidence type="ECO:0000256" key="1">
    <source>
        <dbReference type="SAM" id="MobiDB-lite"/>
    </source>
</evidence>
<feature type="transmembrane region" description="Helical" evidence="2">
    <location>
        <begin position="197"/>
        <end position="218"/>
    </location>
</feature>
<keyword evidence="4" id="KW-1185">Reference proteome</keyword>
<name>A0A4Q7L686_9PSEU</name>
<feature type="transmembrane region" description="Helical" evidence="2">
    <location>
        <begin position="40"/>
        <end position="59"/>
    </location>
</feature>
<dbReference type="Proteomes" id="UP000294257">
    <property type="component" value="Unassembled WGS sequence"/>
</dbReference>
<dbReference type="EMBL" id="SGWQ01000001">
    <property type="protein sequence ID" value="RZS44847.1"/>
    <property type="molecule type" value="Genomic_DNA"/>
</dbReference>
<keyword evidence="2" id="KW-1133">Transmembrane helix</keyword>
<evidence type="ECO:0000313" key="4">
    <source>
        <dbReference type="Proteomes" id="UP000294257"/>
    </source>
</evidence>
<organism evidence="3 4">
    <name type="scientific">Herbihabitans rhizosphaerae</name>
    <dbReference type="NCBI Taxonomy" id="1872711"/>
    <lineage>
        <taxon>Bacteria</taxon>
        <taxon>Bacillati</taxon>
        <taxon>Actinomycetota</taxon>
        <taxon>Actinomycetes</taxon>
        <taxon>Pseudonocardiales</taxon>
        <taxon>Pseudonocardiaceae</taxon>
        <taxon>Herbihabitans</taxon>
    </lineage>
</organism>
<evidence type="ECO:0000256" key="2">
    <source>
        <dbReference type="SAM" id="Phobius"/>
    </source>
</evidence>
<comment type="caution">
    <text evidence="3">The sequence shown here is derived from an EMBL/GenBank/DDBJ whole genome shotgun (WGS) entry which is preliminary data.</text>
</comment>
<feature type="transmembrane region" description="Helical" evidence="2">
    <location>
        <begin position="154"/>
        <end position="176"/>
    </location>
</feature>
<keyword evidence="2" id="KW-0472">Membrane</keyword>
<proteinExistence type="predicted"/>
<feature type="transmembrane region" description="Helical" evidence="2">
    <location>
        <begin position="122"/>
        <end position="148"/>
    </location>
</feature>
<sequence length="321" mass="34785">MRRTALRPPGRLSTRDSRNGRTPDGVDEPEGSEPSRALRVLRTVAAPTTLLAALLYFFGQQQAHHFFRYFGVHHSVMGLSTEDYLLRSIDGLYPPMTAVAIATLAGLWGYRLLRPRLSDYAWLVLLRVLAPIAAVGGLALIVFAVIAVLDPAPFIEFVAIPGLCLTIGVLLLASVARLRASITESRRDSRPRGSPPAAVAEWTATFVLVSLGLFWAVGDYSAAVGKGRGQAFEANLSRMAGATVYSKDDLRLAGVPRVHCQGAEAAYRFRYDGLTLVIQSGGKYFLLPRDWTPRARAVVVPTADSLRLEFTAPATAPPPTC</sequence>
<reference evidence="3 4" key="1">
    <citation type="submission" date="2019-02" db="EMBL/GenBank/DDBJ databases">
        <title>Genomic Encyclopedia of Type Strains, Phase IV (KMG-IV): sequencing the most valuable type-strain genomes for metagenomic binning, comparative biology and taxonomic classification.</title>
        <authorList>
            <person name="Goeker M."/>
        </authorList>
    </citation>
    <scope>NUCLEOTIDE SEQUENCE [LARGE SCALE GENOMIC DNA]</scope>
    <source>
        <strain evidence="3 4">DSM 101727</strain>
    </source>
</reference>
<evidence type="ECO:0000313" key="3">
    <source>
        <dbReference type="EMBL" id="RZS44847.1"/>
    </source>
</evidence>
<feature type="region of interest" description="Disordered" evidence="1">
    <location>
        <begin position="1"/>
        <end position="34"/>
    </location>
</feature>
<keyword evidence="2" id="KW-0812">Transmembrane</keyword>
<accession>A0A4Q7L686</accession>
<protein>
    <submittedName>
        <fullName evidence="3">Uncharacterized protein</fullName>
    </submittedName>
</protein>
<feature type="transmembrane region" description="Helical" evidence="2">
    <location>
        <begin position="92"/>
        <end position="110"/>
    </location>
</feature>
<gene>
    <name evidence="3" type="ORF">EV193_101727</name>
</gene>